<dbReference type="RefSeq" id="WP_153496892.1">
    <property type="nucleotide sequence ID" value="NZ_CAXYUY010000018.1"/>
</dbReference>
<gene>
    <name evidence="2" type="ORF">GHI93_09870</name>
</gene>
<feature type="transmembrane region" description="Helical" evidence="1">
    <location>
        <begin position="130"/>
        <end position="158"/>
    </location>
</feature>
<evidence type="ECO:0000313" key="2">
    <source>
        <dbReference type="EMBL" id="MQW40233.1"/>
    </source>
</evidence>
<feature type="transmembrane region" description="Helical" evidence="1">
    <location>
        <begin position="38"/>
        <end position="61"/>
    </location>
</feature>
<keyword evidence="1" id="KW-0812">Transmembrane</keyword>
<dbReference type="OrthoDB" id="5198189at2"/>
<feature type="transmembrane region" description="Helical" evidence="1">
    <location>
        <begin position="98"/>
        <end position="124"/>
    </location>
</feature>
<feature type="transmembrane region" description="Helical" evidence="1">
    <location>
        <begin position="6"/>
        <end position="26"/>
    </location>
</feature>
<evidence type="ECO:0000256" key="1">
    <source>
        <dbReference type="SAM" id="Phobius"/>
    </source>
</evidence>
<keyword evidence="1" id="KW-0472">Membrane</keyword>
<feature type="transmembrane region" description="Helical" evidence="1">
    <location>
        <begin position="67"/>
        <end position="86"/>
    </location>
</feature>
<organism evidence="2 3">
    <name type="scientific">Lactococcus hircilactis</name>
    <dbReference type="NCBI Taxonomy" id="1494462"/>
    <lineage>
        <taxon>Bacteria</taxon>
        <taxon>Bacillati</taxon>
        <taxon>Bacillota</taxon>
        <taxon>Bacilli</taxon>
        <taxon>Lactobacillales</taxon>
        <taxon>Streptococcaceae</taxon>
        <taxon>Lactococcus</taxon>
    </lineage>
</organism>
<evidence type="ECO:0000313" key="3">
    <source>
        <dbReference type="Proteomes" id="UP000439550"/>
    </source>
</evidence>
<reference evidence="2 3" key="1">
    <citation type="submission" date="2019-10" db="EMBL/GenBank/DDBJ databases">
        <authorList>
            <person name="Dong K."/>
        </authorList>
    </citation>
    <scope>NUCLEOTIDE SEQUENCE [LARGE SCALE GENOMIC DNA]</scope>
    <source>
        <strain evidence="2 3">DSM 28960</strain>
    </source>
</reference>
<comment type="caution">
    <text evidence="2">The sequence shown here is derived from an EMBL/GenBank/DDBJ whole genome shotgun (WGS) entry which is preliminary data.</text>
</comment>
<dbReference type="Gene3D" id="1.10.1760.20">
    <property type="match status" value="1"/>
</dbReference>
<keyword evidence="3" id="KW-1185">Reference proteome</keyword>
<dbReference type="EMBL" id="WITJ01000013">
    <property type="protein sequence ID" value="MQW40233.1"/>
    <property type="molecule type" value="Genomic_DNA"/>
</dbReference>
<name>A0A7X1Z9I2_9LACT</name>
<dbReference type="PROSITE" id="PS51257">
    <property type="entry name" value="PROKAR_LIPOPROTEIN"/>
    <property type="match status" value="1"/>
</dbReference>
<dbReference type="Proteomes" id="UP000439550">
    <property type="component" value="Unassembled WGS sequence"/>
</dbReference>
<dbReference type="AlphaFoldDB" id="A0A7X1Z9I2"/>
<sequence length="165" mass="18137">MRNKLVYRIALIAILSALSCVLRFSLVEFPNVKPITALFLALALWLGFWDSLAIMTITMIVTGLILGFSPIILGQIFGYAVIIIIFKSISKFNQNIIFLSVIAGGMAFIFGALISAVSGLLYGFGSGGYLAYWIAGLPFDAAHAFSTLIFYPIIVMILKRIRPRH</sequence>
<accession>A0A7X1Z9I2</accession>
<keyword evidence="1" id="KW-1133">Transmembrane helix</keyword>
<proteinExistence type="predicted"/>
<protein>
    <submittedName>
        <fullName evidence="2">ECF transporter S component</fullName>
    </submittedName>
</protein>